<dbReference type="Pfam" id="PF14078">
    <property type="entry name" value="DUF4259"/>
    <property type="match status" value="1"/>
</dbReference>
<dbReference type="InterPro" id="IPR025355">
    <property type="entry name" value="DUF4259"/>
</dbReference>
<accession>A0ABU1ZDH4</accession>
<reference evidence="1 2" key="1">
    <citation type="submission" date="2023-07" db="EMBL/GenBank/DDBJ databases">
        <title>Sorghum-associated microbial communities from plants grown in Nebraska, USA.</title>
        <authorList>
            <person name="Schachtman D."/>
        </authorList>
    </citation>
    <scope>NUCLEOTIDE SEQUENCE [LARGE SCALE GENOMIC DNA]</scope>
    <source>
        <strain evidence="1 2">BE310</strain>
    </source>
</reference>
<organism evidence="1 2">
    <name type="scientific">Pelomonas aquatica</name>
    <dbReference type="NCBI Taxonomy" id="431058"/>
    <lineage>
        <taxon>Bacteria</taxon>
        <taxon>Pseudomonadati</taxon>
        <taxon>Pseudomonadota</taxon>
        <taxon>Betaproteobacteria</taxon>
        <taxon>Burkholderiales</taxon>
        <taxon>Sphaerotilaceae</taxon>
        <taxon>Roseateles</taxon>
    </lineage>
</organism>
<evidence type="ECO:0000313" key="1">
    <source>
        <dbReference type="EMBL" id="MDR7298672.1"/>
    </source>
</evidence>
<name>A0ABU1ZDH4_9BURK</name>
<evidence type="ECO:0000313" key="2">
    <source>
        <dbReference type="Proteomes" id="UP001180536"/>
    </source>
</evidence>
<proteinExistence type="predicted"/>
<keyword evidence="2" id="KW-1185">Reference proteome</keyword>
<protein>
    <recommendedName>
        <fullName evidence="3">DUF4259 domain-containing protein</fullName>
    </recommendedName>
</protein>
<gene>
    <name evidence="1" type="ORF">J2X16_004040</name>
</gene>
<dbReference type="EMBL" id="JAVDXQ010000006">
    <property type="protein sequence ID" value="MDR7298672.1"/>
    <property type="molecule type" value="Genomic_DNA"/>
</dbReference>
<sequence>MGAWSHEPFANDTASDWAYVLMDATDLSHIEATLDRALEASGGYLEAPDAEEAVAAVAVVAQLLGRSPPITGGPEGLQAWITGVGVRPSPALLDKARRVLDRVLAEDSELAELWDDSESAADWRASVAALRLAVTPG</sequence>
<dbReference type="RefSeq" id="WP_310347739.1">
    <property type="nucleotide sequence ID" value="NZ_JAVDXQ010000006.1"/>
</dbReference>
<evidence type="ECO:0008006" key="3">
    <source>
        <dbReference type="Google" id="ProtNLM"/>
    </source>
</evidence>
<comment type="caution">
    <text evidence="1">The sequence shown here is derived from an EMBL/GenBank/DDBJ whole genome shotgun (WGS) entry which is preliminary data.</text>
</comment>
<dbReference type="Proteomes" id="UP001180536">
    <property type="component" value="Unassembled WGS sequence"/>
</dbReference>